<keyword evidence="1" id="KW-1133">Transmembrane helix</keyword>
<evidence type="ECO:0000256" key="1">
    <source>
        <dbReference type="SAM" id="Phobius"/>
    </source>
</evidence>
<organism evidence="2 3">
    <name type="scientific">Candidatus Buchananbacteria bacterium RIFCSPHIGHO2_01_FULL_44_11</name>
    <dbReference type="NCBI Taxonomy" id="1797535"/>
    <lineage>
        <taxon>Bacteria</taxon>
        <taxon>Candidatus Buchananiibacteriota</taxon>
    </lineage>
</organism>
<accession>A0A1G1Y1X7</accession>
<dbReference type="AlphaFoldDB" id="A0A1G1Y1X7"/>
<dbReference type="EMBL" id="MHIE01000005">
    <property type="protein sequence ID" value="OGY46335.1"/>
    <property type="molecule type" value="Genomic_DNA"/>
</dbReference>
<keyword evidence="1" id="KW-0472">Membrane</keyword>
<reference evidence="2 3" key="1">
    <citation type="journal article" date="2016" name="Nat. Commun.">
        <title>Thousands of microbial genomes shed light on interconnected biogeochemical processes in an aquifer system.</title>
        <authorList>
            <person name="Anantharaman K."/>
            <person name="Brown C.T."/>
            <person name="Hug L.A."/>
            <person name="Sharon I."/>
            <person name="Castelle C.J."/>
            <person name="Probst A.J."/>
            <person name="Thomas B.C."/>
            <person name="Singh A."/>
            <person name="Wilkins M.J."/>
            <person name="Karaoz U."/>
            <person name="Brodie E.L."/>
            <person name="Williams K.H."/>
            <person name="Hubbard S.S."/>
            <person name="Banfield J.F."/>
        </authorList>
    </citation>
    <scope>NUCLEOTIDE SEQUENCE [LARGE SCALE GENOMIC DNA]</scope>
</reference>
<sequence length="81" mass="9375">MKIRGLSTFYPNQFIPSFLLGITLVVMVYLFYPACAFKAMARYAEALARRAGKHPSPYKLRRASKKSPERRFFDLTLTKII</sequence>
<feature type="transmembrane region" description="Helical" evidence="1">
    <location>
        <begin position="14"/>
        <end position="32"/>
    </location>
</feature>
<evidence type="ECO:0000313" key="2">
    <source>
        <dbReference type="EMBL" id="OGY46335.1"/>
    </source>
</evidence>
<evidence type="ECO:0000313" key="3">
    <source>
        <dbReference type="Proteomes" id="UP000178240"/>
    </source>
</evidence>
<dbReference type="STRING" id="1797535.A2744_01825"/>
<protein>
    <submittedName>
        <fullName evidence="2">Uncharacterized protein</fullName>
    </submittedName>
</protein>
<dbReference type="Proteomes" id="UP000178240">
    <property type="component" value="Unassembled WGS sequence"/>
</dbReference>
<keyword evidence="1" id="KW-0812">Transmembrane</keyword>
<proteinExistence type="predicted"/>
<name>A0A1G1Y1X7_9BACT</name>
<comment type="caution">
    <text evidence="2">The sequence shown here is derived from an EMBL/GenBank/DDBJ whole genome shotgun (WGS) entry which is preliminary data.</text>
</comment>
<gene>
    <name evidence="2" type="ORF">A2744_01825</name>
</gene>